<dbReference type="STRING" id="2903.R1B793"/>
<organism evidence="8 9">
    <name type="scientific">Emiliania huxleyi (strain CCMP1516)</name>
    <dbReference type="NCBI Taxonomy" id="280463"/>
    <lineage>
        <taxon>Eukaryota</taxon>
        <taxon>Haptista</taxon>
        <taxon>Haptophyta</taxon>
        <taxon>Prymnesiophyceae</taxon>
        <taxon>Isochrysidales</taxon>
        <taxon>Noelaerhabdaceae</taxon>
        <taxon>Emiliania</taxon>
    </lineage>
</organism>
<feature type="compositionally biased region" description="Basic and acidic residues" evidence="6">
    <location>
        <begin position="15"/>
        <end position="24"/>
    </location>
</feature>
<evidence type="ECO:0000256" key="5">
    <source>
        <dbReference type="RuleBase" id="RU000682"/>
    </source>
</evidence>
<evidence type="ECO:0000313" key="8">
    <source>
        <dbReference type="EnsemblProtists" id="EOD05067"/>
    </source>
</evidence>
<evidence type="ECO:0000256" key="2">
    <source>
        <dbReference type="ARBA" id="ARBA00023155"/>
    </source>
</evidence>
<dbReference type="Gene3D" id="1.10.10.60">
    <property type="entry name" value="Homeodomain-like"/>
    <property type="match status" value="1"/>
</dbReference>
<dbReference type="RefSeq" id="XP_005757496.1">
    <property type="nucleotide sequence ID" value="XM_005757439.1"/>
</dbReference>
<feature type="region of interest" description="Disordered" evidence="6">
    <location>
        <begin position="1"/>
        <end position="30"/>
    </location>
</feature>
<evidence type="ECO:0000256" key="4">
    <source>
        <dbReference type="PROSITE-ProRule" id="PRU00108"/>
    </source>
</evidence>
<dbReference type="PANTHER" id="PTHR24324:SF9">
    <property type="entry name" value="HOMEOBOX DOMAIN-CONTAINING PROTEIN"/>
    <property type="match status" value="1"/>
</dbReference>
<dbReference type="Pfam" id="PF00046">
    <property type="entry name" value="Homeodomain"/>
    <property type="match status" value="1"/>
</dbReference>
<dbReference type="InterPro" id="IPR009057">
    <property type="entry name" value="Homeodomain-like_sf"/>
</dbReference>
<dbReference type="SUPFAM" id="SSF46689">
    <property type="entry name" value="Homeodomain-like"/>
    <property type="match status" value="1"/>
</dbReference>
<feature type="compositionally biased region" description="Low complexity" evidence="6">
    <location>
        <begin position="245"/>
        <end position="259"/>
    </location>
</feature>
<keyword evidence="3 4" id="KW-0539">Nucleus</keyword>
<dbReference type="CDD" id="cd00086">
    <property type="entry name" value="homeodomain"/>
    <property type="match status" value="1"/>
</dbReference>
<evidence type="ECO:0000256" key="6">
    <source>
        <dbReference type="SAM" id="MobiDB-lite"/>
    </source>
</evidence>
<feature type="region of interest" description="Disordered" evidence="6">
    <location>
        <begin position="695"/>
        <end position="718"/>
    </location>
</feature>
<reference evidence="9" key="1">
    <citation type="journal article" date="2013" name="Nature">
        <title>Pan genome of the phytoplankton Emiliania underpins its global distribution.</title>
        <authorList>
            <person name="Read B.A."/>
            <person name="Kegel J."/>
            <person name="Klute M.J."/>
            <person name="Kuo A."/>
            <person name="Lefebvre S.C."/>
            <person name="Maumus F."/>
            <person name="Mayer C."/>
            <person name="Miller J."/>
            <person name="Monier A."/>
            <person name="Salamov A."/>
            <person name="Young J."/>
            <person name="Aguilar M."/>
            <person name="Claverie J.M."/>
            <person name="Frickenhaus S."/>
            <person name="Gonzalez K."/>
            <person name="Herman E.K."/>
            <person name="Lin Y.C."/>
            <person name="Napier J."/>
            <person name="Ogata H."/>
            <person name="Sarno A.F."/>
            <person name="Shmutz J."/>
            <person name="Schroeder D."/>
            <person name="de Vargas C."/>
            <person name="Verret F."/>
            <person name="von Dassow P."/>
            <person name="Valentin K."/>
            <person name="Van de Peer Y."/>
            <person name="Wheeler G."/>
            <person name="Dacks J.B."/>
            <person name="Delwiche C.F."/>
            <person name="Dyhrman S.T."/>
            <person name="Glockner G."/>
            <person name="John U."/>
            <person name="Richards T."/>
            <person name="Worden A.Z."/>
            <person name="Zhang X."/>
            <person name="Grigoriev I.V."/>
            <person name="Allen A.E."/>
            <person name="Bidle K."/>
            <person name="Borodovsky M."/>
            <person name="Bowler C."/>
            <person name="Brownlee C."/>
            <person name="Cock J.M."/>
            <person name="Elias M."/>
            <person name="Gladyshev V.N."/>
            <person name="Groth M."/>
            <person name="Guda C."/>
            <person name="Hadaegh A."/>
            <person name="Iglesias-Rodriguez M.D."/>
            <person name="Jenkins J."/>
            <person name="Jones B.M."/>
            <person name="Lawson T."/>
            <person name="Leese F."/>
            <person name="Lindquist E."/>
            <person name="Lobanov A."/>
            <person name="Lomsadze A."/>
            <person name="Malik S.B."/>
            <person name="Marsh M.E."/>
            <person name="Mackinder L."/>
            <person name="Mock T."/>
            <person name="Mueller-Roeber B."/>
            <person name="Pagarete A."/>
            <person name="Parker M."/>
            <person name="Probert I."/>
            <person name="Quesneville H."/>
            <person name="Raines C."/>
            <person name="Rensing S.A."/>
            <person name="Riano-Pachon D.M."/>
            <person name="Richier S."/>
            <person name="Rokitta S."/>
            <person name="Shiraiwa Y."/>
            <person name="Soanes D.M."/>
            <person name="van der Giezen M."/>
            <person name="Wahlund T.M."/>
            <person name="Williams B."/>
            <person name="Wilson W."/>
            <person name="Wolfe G."/>
            <person name="Wurch L.L."/>
        </authorList>
    </citation>
    <scope>NUCLEOTIDE SEQUENCE</scope>
</reference>
<protein>
    <recommendedName>
        <fullName evidence="7">Homeobox domain-containing protein</fullName>
    </recommendedName>
</protein>
<dbReference type="AlphaFoldDB" id="A0A0D3I1D2"/>
<keyword evidence="1 4" id="KW-0238">DNA-binding</keyword>
<dbReference type="InterPro" id="IPR017970">
    <property type="entry name" value="Homeobox_CS"/>
</dbReference>
<dbReference type="GO" id="GO:0030154">
    <property type="term" value="P:cell differentiation"/>
    <property type="evidence" value="ECO:0007669"/>
    <property type="project" value="TreeGrafter"/>
</dbReference>
<dbReference type="Proteomes" id="UP000013827">
    <property type="component" value="Unassembled WGS sequence"/>
</dbReference>
<proteinExistence type="predicted"/>
<dbReference type="PROSITE" id="PS00027">
    <property type="entry name" value="HOMEOBOX_1"/>
    <property type="match status" value="1"/>
</dbReference>
<dbReference type="InterPro" id="IPR001356">
    <property type="entry name" value="HD"/>
</dbReference>
<dbReference type="SMART" id="SM00389">
    <property type="entry name" value="HOX"/>
    <property type="match status" value="1"/>
</dbReference>
<dbReference type="GO" id="GO:0005634">
    <property type="term" value="C:nucleus"/>
    <property type="evidence" value="ECO:0007669"/>
    <property type="project" value="UniProtKB-SubCell"/>
</dbReference>
<dbReference type="GO" id="GO:0000978">
    <property type="term" value="F:RNA polymerase II cis-regulatory region sequence-specific DNA binding"/>
    <property type="evidence" value="ECO:0007669"/>
    <property type="project" value="TreeGrafter"/>
</dbReference>
<dbReference type="eggNOG" id="KOG0490">
    <property type="taxonomic scope" value="Eukaryota"/>
</dbReference>
<sequence>MPSTSSSNQSGERGSGAEKDEGATRRMQLSQDQRAVLEAVYAMEKLPDSRLRERLATYLSLSARQIQVWFQNRRQRSKSKEPQLSQPPLLAGHDQVLSALFDVSEGALPPEVRARVAMGSRCGTGGDLLASSAVAAGPAASPAAAAQLSAGAGGAMPLAAAAVAEEGAGRLPFNLSFEWGLPSAGAFLPSRGAAPSLAAPSLAAGLVPSPLDSLQPLPSLGGASVALGAVPATLGAACGREPHAAEPTSAAPPSSLPQSGLHAPAAPPGGRVGPSAPLAAAAAVGGDGGGLAPPPPMVLEAQMGYICHVLRLAAMDYSLVSASAPSSLLQTYAPDGAAVLNSLAWCLPRRLDPAGVRAARLFTPAGPLVDIVASTREAAWFGGSDEQAAILRRAGSSFKAIVGVPCLESPGMWGSDGQCVRPAEGAVLGVLVLYATHPIPQTQQTALLLSLLGSSIAAATLAAPAQSRTLSPATSYSLHPQPSASSALGWLLLVAARVADVAEHWRAELGSAGVAMSAERLLIALSVGSGPGRVTLSTGADSEAGPRPFSVADVCGGLFMLRGWSVAGGPPLLFPDVPRGLLRGEGGPSKSEEALMCMSCAVGVPLPLKTAVGIPLCSAASPHADALVLYSLRPLKQCPLTTNLLTHLQLLATAADVCSVDAEASAPDSPGPRPVAARLRCDSLPVAAVAAGADGGDGGARGGVGSSEGGGAAQGGDTRASFKRALSLGASLDTRGRRRSRQLRLRRESRLGDAEAVRGCRLDDFDCVIAGIAHAESAPVWSAPLRSPARLSAVRLFGS</sequence>
<dbReference type="GO" id="GO:0000981">
    <property type="term" value="F:DNA-binding transcription factor activity, RNA polymerase II-specific"/>
    <property type="evidence" value="ECO:0007669"/>
    <property type="project" value="InterPro"/>
</dbReference>
<name>A0A0D3I1D2_EMIH1</name>
<dbReference type="PaxDb" id="2903-EOD05067"/>
<dbReference type="InterPro" id="IPR051000">
    <property type="entry name" value="Homeobox_DNA-bind_prot"/>
</dbReference>
<dbReference type="PROSITE" id="PS50071">
    <property type="entry name" value="HOMEOBOX_2"/>
    <property type="match status" value="1"/>
</dbReference>
<feature type="region of interest" description="Disordered" evidence="6">
    <location>
        <begin position="240"/>
        <end position="274"/>
    </location>
</feature>
<keyword evidence="2 4" id="KW-0371">Homeobox</keyword>
<feature type="domain" description="Homeobox" evidence="7">
    <location>
        <begin position="20"/>
        <end position="80"/>
    </location>
</feature>
<evidence type="ECO:0000259" key="7">
    <source>
        <dbReference type="PROSITE" id="PS50071"/>
    </source>
</evidence>
<dbReference type="GeneID" id="17251217"/>
<dbReference type="EnsemblProtists" id="EOD05067">
    <property type="protein sequence ID" value="EOD05067"/>
    <property type="gene ID" value="EMIHUDRAFT_471257"/>
</dbReference>
<evidence type="ECO:0000313" key="9">
    <source>
        <dbReference type="Proteomes" id="UP000013827"/>
    </source>
</evidence>
<feature type="compositionally biased region" description="Polar residues" evidence="6">
    <location>
        <begin position="1"/>
        <end position="12"/>
    </location>
</feature>
<feature type="DNA-binding region" description="Homeobox" evidence="4">
    <location>
        <begin position="22"/>
        <end position="81"/>
    </location>
</feature>
<keyword evidence="9" id="KW-1185">Reference proteome</keyword>
<reference evidence="8" key="2">
    <citation type="submission" date="2024-10" db="UniProtKB">
        <authorList>
            <consortium name="EnsemblProtists"/>
        </authorList>
    </citation>
    <scope>IDENTIFICATION</scope>
</reference>
<dbReference type="HOGENOM" id="CLU_352140_0_0_1"/>
<accession>A0A0D3I1D2</accession>
<evidence type="ECO:0000256" key="1">
    <source>
        <dbReference type="ARBA" id="ARBA00023125"/>
    </source>
</evidence>
<comment type="subcellular location">
    <subcellularLocation>
        <location evidence="4 5">Nucleus</location>
    </subcellularLocation>
</comment>
<dbReference type="PANTHER" id="PTHR24324">
    <property type="entry name" value="HOMEOBOX PROTEIN HHEX"/>
    <property type="match status" value="1"/>
</dbReference>
<feature type="compositionally biased region" description="Gly residues" evidence="6">
    <location>
        <begin position="695"/>
        <end position="714"/>
    </location>
</feature>
<evidence type="ECO:0000256" key="3">
    <source>
        <dbReference type="ARBA" id="ARBA00023242"/>
    </source>
</evidence>
<dbReference type="KEGG" id="ehx:EMIHUDRAFT_471257"/>